<protein>
    <submittedName>
        <fullName evidence="1">Uncharacterized protein</fullName>
    </submittedName>
</protein>
<reference evidence="1" key="2">
    <citation type="journal article" date="2015" name="Data Brief">
        <title>Shoot transcriptome of the giant reed, Arundo donax.</title>
        <authorList>
            <person name="Barrero R.A."/>
            <person name="Guerrero F.D."/>
            <person name="Moolhuijzen P."/>
            <person name="Goolsby J.A."/>
            <person name="Tidwell J."/>
            <person name="Bellgard S.E."/>
            <person name="Bellgard M.I."/>
        </authorList>
    </citation>
    <scope>NUCLEOTIDE SEQUENCE</scope>
    <source>
        <tissue evidence="1">Shoot tissue taken approximately 20 cm above the soil surface</tissue>
    </source>
</reference>
<reference evidence="1" key="1">
    <citation type="submission" date="2014-09" db="EMBL/GenBank/DDBJ databases">
        <authorList>
            <person name="Magalhaes I.L.F."/>
            <person name="Oliveira U."/>
            <person name="Santos F.R."/>
            <person name="Vidigal T.H.D.A."/>
            <person name="Brescovit A.D."/>
            <person name="Santos A.J."/>
        </authorList>
    </citation>
    <scope>NUCLEOTIDE SEQUENCE</scope>
    <source>
        <tissue evidence="1">Shoot tissue taken approximately 20 cm above the soil surface</tissue>
    </source>
</reference>
<name>A0A0A9FH63_ARUDO</name>
<dbReference type="AlphaFoldDB" id="A0A0A9FH63"/>
<evidence type="ECO:0000313" key="1">
    <source>
        <dbReference type="EMBL" id="JAE11657.1"/>
    </source>
</evidence>
<proteinExistence type="predicted"/>
<accession>A0A0A9FH63</accession>
<organism evidence="1">
    <name type="scientific">Arundo donax</name>
    <name type="common">Giant reed</name>
    <name type="synonym">Donax arundinaceus</name>
    <dbReference type="NCBI Taxonomy" id="35708"/>
    <lineage>
        <taxon>Eukaryota</taxon>
        <taxon>Viridiplantae</taxon>
        <taxon>Streptophyta</taxon>
        <taxon>Embryophyta</taxon>
        <taxon>Tracheophyta</taxon>
        <taxon>Spermatophyta</taxon>
        <taxon>Magnoliopsida</taxon>
        <taxon>Liliopsida</taxon>
        <taxon>Poales</taxon>
        <taxon>Poaceae</taxon>
        <taxon>PACMAD clade</taxon>
        <taxon>Arundinoideae</taxon>
        <taxon>Arundineae</taxon>
        <taxon>Arundo</taxon>
    </lineage>
</organism>
<sequence>MLKLLSLYVYQIQYIQILMFY</sequence>
<dbReference type="EMBL" id="GBRH01186239">
    <property type="protein sequence ID" value="JAE11657.1"/>
    <property type="molecule type" value="Transcribed_RNA"/>
</dbReference>